<dbReference type="InterPro" id="IPR036286">
    <property type="entry name" value="LexA/Signal_pep-like_sf"/>
</dbReference>
<dbReference type="GO" id="GO:0009003">
    <property type="term" value="F:signal peptidase activity"/>
    <property type="evidence" value="ECO:0007669"/>
    <property type="project" value="UniProtKB-EC"/>
</dbReference>
<dbReference type="EMBL" id="JAQAGZ010000004">
    <property type="protein sequence ID" value="MCZ8512476.1"/>
    <property type="molecule type" value="Genomic_DNA"/>
</dbReference>
<dbReference type="PANTHER" id="PTHR43390:SF1">
    <property type="entry name" value="CHLOROPLAST PROCESSING PEPTIDASE"/>
    <property type="match status" value="1"/>
</dbReference>
<dbReference type="EC" id="3.4.21.89" evidence="4 6"/>
<sequence>MNALLALFLTLSSLYAQHNKSFIVEGPSMEPTLHSQDRMNVDPAYYRDHDVQRGDIIIFQATKQKIYVKRVIAFPGETVKVQGDAVYINGKRLNEPYLQAAVEAAYRKGGPYNTRNFKEQTVPPGTLFILGDNRSNSSDSRDIGFIKLEQILGKAVKINRTGKAESSE</sequence>
<dbReference type="InterPro" id="IPR019757">
    <property type="entry name" value="Pept_S26A_signal_pept_1_Lys-AS"/>
</dbReference>
<evidence type="ECO:0000256" key="1">
    <source>
        <dbReference type="ARBA" id="ARBA00000677"/>
    </source>
</evidence>
<comment type="similarity">
    <text evidence="3 6">Belongs to the peptidase S26 family.</text>
</comment>
<evidence type="ECO:0000256" key="4">
    <source>
        <dbReference type="ARBA" id="ARBA00013208"/>
    </source>
</evidence>
<evidence type="ECO:0000256" key="5">
    <source>
        <dbReference type="ARBA" id="ARBA00022801"/>
    </source>
</evidence>
<dbReference type="RefSeq" id="WP_269880917.1">
    <property type="nucleotide sequence ID" value="NZ_JAQAGZ010000004.1"/>
</dbReference>
<comment type="subcellular location">
    <subcellularLocation>
        <location evidence="2">Cell membrane</location>
        <topology evidence="2">Single-pass type II membrane protein</topology>
    </subcellularLocation>
    <subcellularLocation>
        <location evidence="6">Membrane</location>
        <topology evidence="6">Single-pass type II membrane protein</topology>
    </subcellularLocation>
</comment>
<dbReference type="InterPro" id="IPR019533">
    <property type="entry name" value="Peptidase_S26"/>
</dbReference>
<dbReference type="PROSITE" id="PS00761">
    <property type="entry name" value="SPASE_I_3"/>
    <property type="match status" value="1"/>
</dbReference>
<keyword evidence="5 6" id="KW-0378">Hydrolase</keyword>
<accession>A0ABT4Q6L9</accession>
<reference evidence="8 9" key="1">
    <citation type="submission" date="2022-12" db="EMBL/GenBank/DDBJ databases">
        <title>Draft genome sequence of Paenibacillus sp. dW9.</title>
        <authorList>
            <person name="Choi E.-W."/>
            <person name="Kim D.-U."/>
        </authorList>
    </citation>
    <scope>NUCLEOTIDE SEQUENCE [LARGE SCALE GENOMIC DNA]</scope>
    <source>
        <strain evidence="9">dW9</strain>
    </source>
</reference>
<dbReference type="SUPFAM" id="SSF51306">
    <property type="entry name" value="LexA/Signal peptidase"/>
    <property type="match status" value="1"/>
</dbReference>
<dbReference type="PRINTS" id="PR00727">
    <property type="entry name" value="LEADERPTASE"/>
</dbReference>
<comment type="catalytic activity">
    <reaction evidence="1 6">
        <text>Cleavage of hydrophobic, N-terminal signal or leader sequences from secreted and periplasmic proteins.</text>
        <dbReference type="EC" id="3.4.21.89"/>
    </reaction>
</comment>
<dbReference type="PROSITE" id="PS00760">
    <property type="entry name" value="SPASE_I_2"/>
    <property type="match status" value="1"/>
</dbReference>
<protein>
    <recommendedName>
        <fullName evidence="4 6">Signal peptidase I</fullName>
        <ecNumber evidence="4 6">3.4.21.89</ecNumber>
    </recommendedName>
</protein>
<dbReference type="Pfam" id="PF10502">
    <property type="entry name" value="Peptidase_S26"/>
    <property type="match status" value="1"/>
</dbReference>
<organism evidence="8 9">
    <name type="scientific">Paenibacillus gyeongsangnamensis</name>
    <dbReference type="NCBI Taxonomy" id="3388067"/>
    <lineage>
        <taxon>Bacteria</taxon>
        <taxon>Bacillati</taxon>
        <taxon>Bacillota</taxon>
        <taxon>Bacilli</taxon>
        <taxon>Bacillales</taxon>
        <taxon>Paenibacillaceae</taxon>
        <taxon>Paenibacillus</taxon>
    </lineage>
</organism>
<dbReference type="PANTHER" id="PTHR43390">
    <property type="entry name" value="SIGNAL PEPTIDASE I"/>
    <property type="match status" value="1"/>
</dbReference>
<dbReference type="InterPro" id="IPR019758">
    <property type="entry name" value="Pept_S26A_signal_pept_1_CS"/>
</dbReference>
<gene>
    <name evidence="8" type="primary">lepB</name>
    <name evidence="8" type="ORF">O9H85_08520</name>
</gene>
<dbReference type="NCBIfam" id="TIGR02227">
    <property type="entry name" value="sigpep_I_bact"/>
    <property type="match status" value="1"/>
</dbReference>
<proteinExistence type="inferred from homology"/>
<dbReference type="CDD" id="cd06530">
    <property type="entry name" value="S26_SPase_I"/>
    <property type="match status" value="1"/>
</dbReference>
<keyword evidence="6" id="KW-0645">Protease</keyword>
<comment type="caution">
    <text evidence="8">The sequence shown here is derived from an EMBL/GenBank/DDBJ whole genome shotgun (WGS) entry which is preliminary data.</text>
</comment>
<evidence type="ECO:0000313" key="9">
    <source>
        <dbReference type="Proteomes" id="UP001527882"/>
    </source>
</evidence>
<dbReference type="InterPro" id="IPR000223">
    <property type="entry name" value="Pept_S26A_signal_pept_1"/>
</dbReference>
<evidence type="ECO:0000256" key="2">
    <source>
        <dbReference type="ARBA" id="ARBA00004401"/>
    </source>
</evidence>
<dbReference type="Gene3D" id="2.10.109.10">
    <property type="entry name" value="Umud Fragment, subunit A"/>
    <property type="match status" value="1"/>
</dbReference>
<evidence type="ECO:0000256" key="3">
    <source>
        <dbReference type="ARBA" id="ARBA00009370"/>
    </source>
</evidence>
<evidence type="ECO:0000259" key="7">
    <source>
        <dbReference type="Pfam" id="PF10502"/>
    </source>
</evidence>
<evidence type="ECO:0000256" key="6">
    <source>
        <dbReference type="RuleBase" id="RU362042"/>
    </source>
</evidence>
<feature type="domain" description="Peptidase S26" evidence="7">
    <location>
        <begin position="16"/>
        <end position="156"/>
    </location>
</feature>
<dbReference type="Proteomes" id="UP001527882">
    <property type="component" value="Unassembled WGS sequence"/>
</dbReference>
<name>A0ABT4Q6L9_9BACL</name>
<keyword evidence="9" id="KW-1185">Reference proteome</keyword>
<evidence type="ECO:0000313" key="8">
    <source>
        <dbReference type="EMBL" id="MCZ8512476.1"/>
    </source>
</evidence>